<feature type="coiled-coil region" evidence="1">
    <location>
        <begin position="32"/>
        <end position="80"/>
    </location>
</feature>
<accession>A0A6J8ATG9</accession>
<dbReference type="Pfam" id="PF20720">
    <property type="entry name" value="nSTAND3"/>
    <property type="match status" value="1"/>
</dbReference>
<proteinExistence type="predicted"/>
<dbReference type="OrthoDB" id="10357369at2759"/>
<feature type="domain" description="Novel STAND NTPase 3" evidence="2">
    <location>
        <begin position="83"/>
        <end position="159"/>
    </location>
</feature>
<organism evidence="3 4">
    <name type="scientific">Mytilus coruscus</name>
    <name type="common">Sea mussel</name>
    <dbReference type="NCBI Taxonomy" id="42192"/>
    <lineage>
        <taxon>Eukaryota</taxon>
        <taxon>Metazoa</taxon>
        <taxon>Spiralia</taxon>
        <taxon>Lophotrochozoa</taxon>
        <taxon>Mollusca</taxon>
        <taxon>Bivalvia</taxon>
        <taxon>Autobranchia</taxon>
        <taxon>Pteriomorphia</taxon>
        <taxon>Mytilida</taxon>
        <taxon>Mytiloidea</taxon>
        <taxon>Mytilidae</taxon>
        <taxon>Mytilinae</taxon>
        <taxon>Mytilus</taxon>
    </lineage>
</organism>
<protein>
    <recommendedName>
        <fullName evidence="2">Novel STAND NTPase 3 domain-containing protein</fullName>
    </recommendedName>
</protein>
<dbReference type="AlphaFoldDB" id="A0A6J8ATG9"/>
<dbReference type="EMBL" id="CACVKT020001914">
    <property type="protein sequence ID" value="CAC5373564.1"/>
    <property type="molecule type" value="Genomic_DNA"/>
</dbReference>
<evidence type="ECO:0000256" key="1">
    <source>
        <dbReference type="SAM" id="Coils"/>
    </source>
</evidence>
<dbReference type="InterPro" id="IPR049050">
    <property type="entry name" value="nSTAND3"/>
</dbReference>
<name>A0A6J8ATG9_MYTCO</name>
<dbReference type="Proteomes" id="UP000507470">
    <property type="component" value="Unassembled WGS sequence"/>
</dbReference>
<reference evidence="3 4" key="1">
    <citation type="submission" date="2020-06" db="EMBL/GenBank/DDBJ databases">
        <authorList>
            <person name="Li R."/>
            <person name="Bekaert M."/>
        </authorList>
    </citation>
    <scope>NUCLEOTIDE SEQUENCE [LARGE SCALE GENOMIC DNA]</scope>
    <source>
        <strain evidence="4">wild</strain>
    </source>
</reference>
<gene>
    <name evidence="3" type="ORF">MCOR_11284</name>
</gene>
<evidence type="ECO:0000313" key="3">
    <source>
        <dbReference type="EMBL" id="CAC5373564.1"/>
    </source>
</evidence>
<keyword evidence="1" id="KW-0175">Coiled coil</keyword>
<keyword evidence="4" id="KW-1185">Reference proteome</keyword>
<evidence type="ECO:0000313" key="4">
    <source>
        <dbReference type="Proteomes" id="UP000507470"/>
    </source>
</evidence>
<sequence length="160" mass="18764">MRQKLNDASHRPMDETILKKYQIALLEQSLHEKHIEEKLDDLQQQLIVQDEKLHCRMDTIDEKVNEVAQTEARLLEHSRDDTYVITEDVKMCCKILEKYKILVMFAKAGGGKSKTSLQIAMIYQEKMYTPMLFVNDEITTNRDLINFDDKNIVIVEDLFA</sequence>
<evidence type="ECO:0000259" key="2">
    <source>
        <dbReference type="Pfam" id="PF20720"/>
    </source>
</evidence>